<evidence type="ECO:0000313" key="2">
    <source>
        <dbReference type="Proteomes" id="UP000033035"/>
    </source>
</evidence>
<name>A0A0F5JN84_9BACT</name>
<comment type="caution">
    <text evidence="1">The sequence shown here is derived from an EMBL/GenBank/DDBJ whole genome shotgun (WGS) entry which is preliminary data.</text>
</comment>
<dbReference type="AlphaFoldDB" id="A0A0F5JN84"/>
<keyword evidence="2" id="KW-1185">Reference proteome</keyword>
<accession>A0A0F5JN84</accession>
<gene>
    <name evidence="1" type="ORF">HMPREF1536_01110</name>
</gene>
<protein>
    <submittedName>
        <fullName evidence="1">Uncharacterized protein</fullName>
    </submittedName>
</protein>
<dbReference type="Proteomes" id="UP000033035">
    <property type="component" value="Unassembled WGS sequence"/>
</dbReference>
<evidence type="ECO:0000313" key="1">
    <source>
        <dbReference type="EMBL" id="KKB58907.1"/>
    </source>
</evidence>
<reference evidence="1 2" key="1">
    <citation type="submission" date="2013-04" db="EMBL/GenBank/DDBJ databases">
        <title>The Genome Sequence of Parabacteroides gordonii DSM 23371.</title>
        <authorList>
            <consortium name="The Broad Institute Genomics Platform"/>
            <person name="Earl A."/>
            <person name="Ward D."/>
            <person name="Feldgarden M."/>
            <person name="Gevers D."/>
            <person name="Martens E."/>
            <person name="Sakamoto M."/>
            <person name="Benno Y."/>
            <person name="Suzuki N."/>
            <person name="Matsunaga N."/>
            <person name="Koshihara K."/>
            <person name="Seki M."/>
            <person name="Komiya H."/>
            <person name="Walker B."/>
            <person name="Young S."/>
            <person name="Zeng Q."/>
            <person name="Gargeya S."/>
            <person name="Fitzgerald M."/>
            <person name="Haas B."/>
            <person name="Abouelleil A."/>
            <person name="Allen A.W."/>
            <person name="Alvarado L."/>
            <person name="Arachchi H.M."/>
            <person name="Berlin A.M."/>
            <person name="Chapman S.B."/>
            <person name="Gainer-Dewar J."/>
            <person name="Goldberg J."/>
            <person name="Griggs A."/>
            <person name="Gujja S."/>
            <person name="Hansen M."/>
            <person name="Howarth C."/>
            <person name="Imamovic A."/>
            <person name="Ireland A."/>
            <person name="Larimer J."/>
            <person name="McCowan C."/>
            <person name="Murphy C."/>
            <person name="Pearson M."/>
            <person name="Poon T.W."/>
            <person name="Priest M."/>
            <person name="Roberts A."/>
            <person name="Saif S."/>
            <person name="Shea T."/>
            <person name="Sisk P."/>
            <person name="Sykes S."/>
            <person name="Wortman J."/>
            <person name="Nusbaum C."/>
            <person name="Birren B."/>
        </authorList>
    </citation>
    <scope>NUCLEOTIDE SEQUENCE [LARGE SCALE GENOMIC DNA]</scope>
    <source>
        <strain evidence="1 2">MS-1</strain>
    </source>
</reference>
<organism evidence="1 2">
    <name type="scientific">Parabacteroides gordonii MS-1 = DSM 23371</name>
    <dbReference type="NCBI Taxonomy" id="1203610"/>
    <lineage>
        <taxon>Bacteria</taxon>
        <taxon>Pseudomonadati</taxon>
        <taxon>Bacteroidota</taxon>
        <taxon>Bacteroidia</taxon>
        <taxon>Bacteroidales</taxon>
        <taxon>Tannerellaceae</taxon>
        <taxon>Parabacteroides</taxon>
    </lineage>
</organism>
<dbReference type="RefSeq" id="WP_028730600.1">
    <property type="nucleotide sequence ID" value="NZ_KE386768.1"/>
</dbReference>
<dbReference type="STRING" id="1203610.HMPREF1536_01110"/>
<sequence>MIRTIPNPETSREDVIRFREMMRKCVKGEFTVIEKAQIQDRKQEMKRVEKIIRRNNGGKNPILGY</sequence>
<dbReference type="EMBL" id="AQHW01000008">
    <property type="protein sequence ID" value="KKB58907.1"/>
    <property type="molecule type" value="Genomic_DNA"/>
</dbReference>
<proteinExistence type="predicted"/>
<dbReference type="HOGENOM" id="CLU_2845838_0_0_10"/>